<keyword evidence="2 5" id="KW-0812">Transmembrane</keyword>
<comment type="caution">
    <text evidence="6">The sequence shown here is derived from an EMBL/GenBank/DDBJ whole genome shotgun (WGS) entry which is preliminary data.</text>
</comment>
<feature type="transmembrane region" description="Helical" evidence="5">
    <location>
        <begin position="238"/>
        <end position="259"/>
    </location>
</feature>
<evidence type="ECO:0000313" key="7">
    <source>
        <dbReference type="Proteomes" id="UP000245216"/>
    </source>
</evidence>
<gene>
    <name evidence="6" type="ORF">DF183_09740</name>
</gene>
<evidence type="ECO:0000256" key="1">
    <source>
        <dbReference type="ARBA" id="ARBA00004141"/>
    </source>
</evidence>
<evidence type="ECO:0000313" key="6">
    <source>
        <dbReference type="EMBL" id="PWE14952.1"/>
    </source>
</evidence>
<proteinExistence type="inferred from homology"/>
<dbReference type="PANTHER" id="PTHR43701:SF2">
    <property type="entry name" value="MEMBRANE TRANSPORTER PROTEIN YJNA-RELATED"/>
    <property type="match status" value="1"/>
</dbReference>
<dbReference type="AlphaFoldDB" id="A0A2U2BLS4"/>
<evidence type="ECO:0000256" key="3">
    <source>
        <dbReference type="ARBA" id="ARBA00022989"/>
    </source>
</evidence>
<keyword evidence="5" id="KW-1003">Cell membrane</keyword>
<dbReference type="InterPro" id="IPR002781">
    <property type="entry name" value="TM_pro_TauE-like"/>
</dbReference>
<feature type="transmembrane region" description="Helical" evidence="5">
    <location>
        <begin position="96"/>
        <end position="113"/>
    </location>
</feature>
<accession>A0A2U2BLS4</accession>
<evidence type="ECO:0000256" key="5">
    <source>
        <dbReference type="RuleBase" id="RU363041"/>
    </source>
</evidence>
<reference evidence="6 7" key="2">
    <citation type="submission" date="2018-05" db="EMBL/GenBank/DDBJ databases">
        <authorList>
            <person name="Lanie J.A."/>
            <person name="Ng W.-L."/>
            <person name="Kazmierczak K.M."/>
            <person name="Andrzejewski T.M."/>
            <person name="Davidsen T.M."/>
            <person name="Wayne K.J."/>
            <person name="Tettelin H."/>
            <person name="Glass J.I."/>
            <person name="Rusch D."/>
            <person name="Podicherti R."/>
            <person name="Tsui H.-C.T."/>
            <person name="Winkler M.E."/>
        </authorList>
    </citation>
    <scope>NUCLEOTIDE SEQUENCE [LARGE SCALE GENOMIC DNA]</scope>
    <source>
        <strain evidence="6 7">YBY</strain>
    </source>
</reference>
<dbReference type="EMBL" id="QEXO01000002">
    <property type="protein sequence ID" value="PWE14952.1"/>
    <property type="molecule type" value="Genomic_DNA"/>
</dbReference>
<evidence type="ECO:0000256" key="2">
    <source>
        <dbReference type="ARBA" id="ARBA00022692"/>
    </source>
</evidence>
<dbReference type="InterPro" id="IPR051598">
    <property type="entry name" value="TSUP/Inactive_protease-like"/>
</dbReference>
<comment type="similarity">
    <text evidence="5">Belongs to the 4-toluene sulfonate uptake permease (TSUP) (TC 2.A.102) family.</text>
</comment>
<feature type="transmembrane region" description="Helical" evidence="5">
    <location>
        <begin position="144"/>
        <end position="171"/>
    </location>
</feature>
<keyword evidence="3 5" id="KW-1133">Transmembrane helix</keyword>
<dbReference type="RefSeq" id="WP_109088978.1">
    <property type="nucleotide sequence ID" value="NZ_CP190004.1"/>
</dbReference>
<comment type="subcellular location">
    <subcellularLocation>
        <location evidence="5">Cell membrane</location>
        <topology evidence="5">Multi-pass membrane protein</topology>
    </subcellularLocation>
    <subcellularLocation>
        <location evidence="1">Membrane</location>
        <topology evidence="1">Multi-pass membrane protein</topology>
    </subcellularLocation>
</comment>
<feature type="transmembrane region" description="Helical" evidence="5">
    <location>
        <begin position="177"/>
        <end position="195"/>
    </location>
</feature>
<organism evidence="6 7">
    <name type="scientific">Alcaligenes faecalis</name>
    <dbReference type="NCBI Taxonomy" id="511"/>
    <lineage>
        <taxon>Bacteria</taxon>
        <taxon>Pseudomonadati</taxon>
        <taxon>Pseudomonadota</taxon>
        <taxon>Betaproteobacteria</taxon>
        <taxon>Burkholderiales</taxon>
        <taxon>Alcaligenaceae</taxon>
        <taxon>Alcaligenes</taxon>
    </lineage>
</organism>
<reference evidence="6 7" key="1">
    <citation type="submission" date="2018-05" db="EMBL/GenBank/DDBJ databases">
        <title>Genome Sequence of an Efficient Indole-Degrading Bacterium, Alcaligenes sp.YBY.</title>
        <authorList>
            <person name="Yang B."/>
        </authorList>
    </citation>
    <scope>NUCLEOTIDE SEQUENCE [LARGE SCALE GENOMIC DNA]</scope>
    <source>
        <strain evidence="6 7">YBY</strain>
    </source>
</reference>
<protein>
    <recommendedName>
        <fullName evidence="5">Probable membrane transporter protein</fullName>
    </recommendedName>
</protein>
<keyword evidence="4 5" id="KW-0472">Membrane</keyword>
<dbReference type="Pfam" id="PF01925">
    <property type="entry name" value="TauE"/>
    <property type="match status" value="1"/>
</dbReference>
<sequence length="260" mass="26676">MALAIILGILTGLSLGLTGAGGGILAVPALVLGMGYSMTAATPVALLAVGAAALVGALDGLYKHIVRYRAAMFMAITGALVTSLGVRISHALPEKVLVTLFVAIMLWIATKMLRRPAETAHAHTPCCLNPETGRLRWTPVGTATLASIGAVAGLFSGMLGVGGGFLIVPALKRFSDLSMHSIVATSLMLIALISLSASAMSLAHGAVIPLSGWVFVASAMGGMVIGRQLAPHIPPVRLQQGFSILTAIVALSMLARTYLF</sequence>
<feature type="transmembrane region" description="Helical" evidence="5">
    <location>
        <begin position="36"/>
        <end position="58"/>
    </location>
</feature>
<feature type="transmembrane region" description="Helical" evidence="5">
    <location>
        <begin position="70"/>
        <end position="90"/>
    </location>
</feature>
<feature type="transmembrane region" description="Helical" evidence="5">
    <location>
        <begin position="207"/>
        <end position="226"/>
    </location>
</feature>
<evidence type="ECO:0000256" key="4">
    <source>
        <dbReference type="ARBA" id="ARBA00023136"/>
    </source>
</evidence>
<dbReference type="Proteomes" id="UP000245216">
    <property type="component" value="Unassembled WGS sequence"/>
</dbReference>
<dbReference type="PANTHER" id="PTHR43701">
    <property type="entry name" value="MEMBRANE TRANSPORTER PROTEIN MJ0441-RELATED"/>
    <property type="match status" value="1"/>
</dbReference>
<name>A0A2U2BLS4_ALCFA</name>
<dbReference type="GO" id="GO:0005886">
    <property type="term" value="C:plasma membrane"/>
    <property type="evidence" value="ECO:0007669"/>
    <property type="project" value="UniProtKB-SubCell"/>
</dbReference>